<sequence length="124" mass="13316">MQKFLLLSGAILGGLGVGLGAFGAHALKPMLEASQRLDTYETAVKYQFYHAFALLITGLLAYRIENRLLTYAGYSFLGGTLIFSGSLYILCLSGIRWLGAITPIGGVLMIIGWVLVAWVVATGE</sequence>
<dbReference type="InterPro" id="IPR006696">
    <property type="entry name" value="DUF423"/>
</dbReference>
<evidence type="ECO:0000313" key="8">
    <source>
        <dbReference type="Proteomes" id="UP001232063"/>
    </source>
</evidence>
<evidence type="ECO:0000256" key="5">
    <source>
        <dbReference type="ARBA" id="ARBA00023136"/>
    </source>
</evidence>
<dbReference type="Proteomes" id="UP001232063">
    <property type="component" value="Unassembled WGS sequence"/>
</dbReference>
<keyword evidence="3 6" id="KW-0812">Transmembrane</keyword>
<comment type="subcellular location">
    <subcellularLocation>
        <location evidence="1">Membrane</location>
        <topology evidence="1">Multi-pass membrane protein</topology>
    </subcellularLocation>
</comment>
<comment type="similarity">
    <text evidence="2">Belongs to the UPF0382 family.</text>
</comment>
<evidence type="ECO:0000256" key="4">
    <source>
        <dbReference type="ARBA" id="ARBA00022989"/>
    </source>
</evidence>
<evidence type="ECO:0000256" key="3">
    <source>
        <dbReference type="ARBA" id="ARBA00022692"/>
    </source>
</evidence>
<feature type="transmembrane region" description="Helical" evidence="6">
    <location>
        <begin position="71"/>
        <end position="95"/>
    </location>
</feature>
<gene>
    <name evidence="7" type="ORF">QNI22_00110</name>
</gene>
<evidence type="ECO:0000256" key="6">
    <source>
        <dbReference type="SAM" id="Phobius"/>
    </source>
</evidence>
<proteinExistence type="inferred from homology"/>
<protein>
    <submittedName>
        <fullName evidence="7">DUF423 domain-containing protein</fullName>
    </submittedName>
</protein>
<evidence type="ECO:0000256" key="2">
    <source>
        <dbReference type="ARBA" id="ARBA00009694"/>
    </source>
</evidence>
<dbReference type="GO" id="GO:0005886">
    <property type="term" value="C:plasma membrane"/>
    <property type="evidence" value="ECO:0007669"/>
    <property type="project" value="TreeGrafter"/>
</dbReference>
<keyword evidence="5 6" id="KW-0472">Membrane</keyword>
<comment type="caution">
    <text evidence="7">The sequence shown here is derived from an EMBL/GenBank/DDBJ whole genome shotgun (WGS) entry which is preliminary data.</text>
</comment>
<dbReference type="RefSeq" id="WP_314508543.1">
    <property type="nucleotide sequence ID" value="NZ_JASJOU010000001.1"/>
</dbReference>
<accession>A0AAE3UBG0</accession>
<name>A0AAE3UBG0_9BACT</name>
<keyword evidence="4 6" id="KW-1133">Transmembrane helix</keyword>
<dbReference type="PANTHER" id="PTHR43461:SF1">
    <property type="entry name" value="TRANSMEMBRANE PROTEIN 256"/>
    <property type="match status" value="1"/>
</dbReference>
<keyword evidence="8" id="KW-1185">Reference proteome</keyword>
<dbReference type="PANTHER" id="PTHR43461">
    <property type="entry name" value="TRANSMEMBRANE PROTEIN 256"/>
    <property type="match status" value="1"/>
</dbReference>
<feature type="transmembrane region" description="Helical" evidence="6">
    <location>
        <begin position="101"/>
        <end position="121"/>
    </location>
</feature>
<evidence type="ECO:0000256" key="1">
    <source>
        <dbReference type="ARBA" id="ARBA00004141"/>
    </source>
</evidence>
<dbReference type="EMBL" id="JASJOU010000001">
    <property type="protein sequence ID" value="MDJ1499020.1"/>
    <property type="molecule type" value="Genomic_DNA"/>
</dbReference>
<evidence type="ECO:0000313" key="7">
    <source>
        <dbReference type="EMBL" id="MDJ1499020.1"/>
    </source>
</evidence>
<dbReference type="Pfam" id="PF04241">
    <property type="entry name" value="DUF423"/>
    <property type="match status" value="1"/>
</dbReference>
<feature type="transmembrane region" description="Helical" evidence="6">
    <location>
        <begin position="47"/>
        <end position="64"/>
    </location>
</feature>
<dbReference type="AlphaFoldDB" id="A0AAE3UBG0"/>
<reference evidence="7" key="1">
    <citation type="submission" date="2023-05" db="EMBL/GenBank/DDBJ databases">
        <authorList>
            <person name="Zhang X."/>
        </authorList>
    </citation>
    <scope>NUCLEOTIDE SEQUENCE</scope>
    <source>
        <strain evidence="7">BD1B2-1</strain>
    </source>
</reference>
<organism evidence="7 8">
    <name type="scientific">Xanthocytophaga agilis</name>
    <dbReference type="NCBI Taxonomy" id="3048010"/>
    <lineage>
        <taxon>Bacteria</taxon>
        <taxon>Pseudomonadati</taxon>
        <taxon>Bacteroidota</taxon>
        <taxon>Cytophagia</taxon>
        <taxon>Cytophagales</taxon>
        <taxon>Rhodocytophagaceae</taxon>
        <taxon>Xanthocytophaga</taxon>
    </lineage>
</organism>